<keyword evidence="10 14" id="KW-1015">Disulfide bond</keyword>
<dbReference type="CDD" id="cd19941">
    <property type="entry name" value="TIL"/>
    <property type="match status" value="13"/>
</dbReference>
<sequence>MGNVESPAGPFSGRRLALLAWLFLWQALAADHGRWCERQVQVTEEEVVAPRQEEAVPCAEVYRYNMAGWLLDQERMRRVGGRAEGLCYVYKPEDTRPTVWNRTVRTCCEGWSGPHCSEGKASVGRCFSTWQCQDVPGLQNASLLSLEECCRHLWGHSWQNASSLLCFGCSSLPLEEDLPSRSLLRPLGPTALLLRSGHHGRPFATCVTWAGFHYRSFDGKHFRFHGTCTYALAAASDGTWAIYLSFGGCAEGQCSRQTLRMLFGLDQVVAEGRNVSINGVAVPEGEARLQKGISVWWLGDFVFVESGLGVRVKSDGRHTVHVTVGADQRGVTRGLCGVYNDDPADDFLRLGGDLVASAAGFGNSWRVPDSSSSPCEDAAEETHSCHAPVVGHTAQQEAASICQQLMTSPFSQCHSEVDPSGFYDTCMYTHCSQSGEGAVCETFASYARECAQHSVLVSWRRPGFCEKPCGQGQHYSDCVSSCPASCAAVGTAEEGHCREECVSGCECPPGLYLEQGACLPQSQCPCFHRRQKYAPGETLQQHCNRCTCRGGQWLCSHDPCSGECALLGHSHFLTFDRKRYSFQGACEYILVQDFVDGKLEITAENEACGNLGSVHCLQALRITVQKVSARLSSSGEIFVNGQEATLPFTSSDLSIRRASSSFLLLQTFGAHVLWGLDSPATYITLQPSFANKVRGLCGTYNWNQQDEFTTPEGDIEPSPAAFAHKFRVSHDCPSSSALVFDPCDTYVQRRKFAEAACTALHGPAFQPCHDRVEWEPFYQLCLHDVCGCPAGKDCLCGVLAAYAMQCAQEGAPLVWRNQSFCPVQCSGGQVHQECVSPCRKTCADLRLEASAACRGLDRVCVAGCNCPEGLVLDGDGQCVQPAMCPCVHEGEAHPPGSKVRKSCNTCECLDGVWNCTEESCPKAVVCPGELLYAFGSCLRTCESPKGNLTCDGFSDGCVCPPGTVFMNERCVSPEECPCHHSGRLYQSNDTIAKDCNTCICQNRRWECTQHHCSGTCLATGDPHYITFDGRAYTFLGDCEYILVRESSGAFVVTAENVPCGTSGTTCTKSVVVLIGNTVIHLLRGKDVTVNGVSVRPPKTYSGNGLVLERTGLFLALISQLGLTVLWDGAMRVEVRLDPSFQGRVAGLCGNFDGDTENDFTSRQGIVEPTADLFGNSWRVSLLCPEVSSEDFEHPCTVNSHRVTWARKRCGVLLQDLFAPCHGELPCQQFYDWCVFDACGCDSGGDCECLCTAIATYAKECTQRGVIVRWRSQDLCPLQCDNGMEYDPCGPACPQTCKNYGLEPADHCETLSCVEGCFCPEGKVLHGDRCIDPSECPCYWEGTLFPLGALVMQECRNCSCEAGLWQCTAPLEPCPTPSPCAEGDFACHMGGRCVPSAWVCDNEDDCGDGSDEFCCVPSCGPGELRCAAGPCLPYLHRCDGHDDCGDLSDERDCLCPAGEFQCPEGQCLSKALVCNGEEDCPDGEDEAFCPGQVTCAPGQLPCPDRTCVSLSRACDGVHDCIDGADEKLSQCLVIQTTPLVTTTTPGLLSTHPAPASRTLAPPCGRYEFLCQSGECQPRGWVCDNEADCLDGSDELYCNRTCGLDQFPCTFGDECIPYTHLCDGRPHCQDQSDESIDTCESQRPPPGKRNQTAGPCKEYSCGDGACITFKQVCNGLADCADGTEASGWLPSDERDCGLWAPWAAWSACSQSCGTGLQVRRRSCTRRADDVLRHCLGEETQAQQCFAVACPVDGRWSEWTTWSNCTQDCRGVVVRRRECLPSQNGGLHCTETPDASATSLEIRESELCQQEDCLNASTCPGELVSRKCAPCPTSCTELSSRTRCRKDRPCRPGCWCPEGLVLNAEQQCVRPRECPCQVEGVRYWPGQLVKVNCRICTCQEGQMKRCRQNPECTVNCGWSSWSHWGDCLGPCGVQSIQWSFRSPNNPSKHGNGRQCRGIYRKARRCQTEPCEECEHHGRAHAMGDRWRSGQCQVCQCLPNRTVQCSQYCPYSTVPCPEGRVLVEGWGDNCCFCREADEDRTVAPTAVGPSRPSGVSPTATSTTARLSTFPLPPMGDLCYSPLGIASLPDASFSASSEQPENPAHAARLNGVLPNSDLQGWGPRAEAYPELLSRPPFLEVDLGEPRNLTGRVLTNASSSSWKEVTSGVLPWESGMQIHSGTYDQTDITEHPTANKAPFKSSGHSFVALDSSAVWRGERGFAGPQRFLSSLFHVSLAGLAPSPGPSIAPSGCLPSQFPCAFSGFCIEASQRCDGAADCPSASDEAGCPVPPTGTPRPWTSVEPSEHPLSQVGRAESSQEQVLSHRTPSNSRVGRGHKHLTSSPSSCPSRGSWVQSHKSGLKPGLRPEPSHLDPLPASHPLKVPGEHFLAHGRPTPTSIPGLPRILCTQGQFSCEVFGCVEAAFVCDEQEDCLDGSDEMHCGGPTASPLPTAAPLFPMGPPSPCSPKQFTCRSGECLALERRCDLQHDCLDGSDEANCVDCLLSPWNSWSECSRSCGLGVTFRRRDLLRNALPGGQCDRDEFDSRSCFLRACPVNGGWASWGEWSNCDAECRGGVRSRTRACADPPPKNGGQPCPGDTLQMESCNQQPCGDARDCGPDMVFVQVGHCMRGLVGPCPQTCQQLGATASPCHSSCVEGCRCPPGLFLQDGGCVNVSQCHCFFDRERRLPGEMFLRDNCSQCVCLEGVVSCDSMACPLNCGWSAWSPWTPCGRSCGIGMQQRFRSPSNPAAANGGAPCQGDAQEVRECHTACISEVALLWTAWTAWSPCSKTCFYAPDTVGVRKRFRHCNGTAEADSGCDGETVQEEPCDTPPCPVEGVWTPWTAWSTCSTPCDSGVQTRNRSCSNPAYGGPGCAGPLVQTRDCNTQPCKARCPGNMVFVSAAECRRRGGACPRLCLDRGPRVECASSCREGCSCPEGLFLHNETCLPPGLCPCLHQGDLLPPGSTLPLDACNNCTCVDGKMECTSHPCPVSCGWSTWTSWSSCSRSCNVGTRRRFRSSSDPPASAGGQPCQGSNVEIEFCSLQPCQGLGAEWGPWSECSVPCGGGYQNRTKASPSILHRIQFATCNLQPCAGEAPGICPEGKAWKECAEGPASCAELSSEGAGATNGSCRAGCYCPNSTVLMNNLCVPKEECPCAIDGMLYAPGDVVPKGCENCSCLSGQLGNCSRTDCGDVNGYWSEWTPWSECSASCGLGLQNRYHFCTDPAPSGMGLPCLGPDREDRPCLLQTCARSGGWGSWGQWTPCTVSCGGGMRSRTRACDSPAPQGGGDYCEGPPTQLEACGLNPCPGLDCSAVEGTVFSGCGPPCPRSCDDMAHCLWACEPGCYCTRGKVLGANGTSCVEKSSCPCLDLLSGHRFLPGETVPHPDGCNTCTCSHGKLSCTTQACPVPGSWCEWVPWSPCSRTCGNEMVTRYRTCSCPKPQHRGAECEGAQEYHGDSGVQLQRKECPTATFCPVDGSWSTWGPWSPCEACAGGSVRSRECSHPPARFGGLPCAGEGRQSLPCPHNGTTACEECGGGQVPLPCGKACPRSCEDLRPDSACLEGPHCQPACTCPPGELLQDKACLTPDRCRCKYQKAWLGAPEERNLSLWAGLDPWESAQPGEVVSGPCQNCTCVSGHLQCHTDPSCQEEEEEAWGAWSPWGPCSVSCGGGEQVRYHRCHRPPCPGPAAPQSKTCNTHVCLEVGCPVGRLYRECLKEEGCPYSCAHLAGRMDCFSDGCEEGCHCPVGSYQHRGACVEECPCILNEEAMRMLRNHSVDHPPAILDAEGRTLSPGDEVAPNSTLHAACSNCSCLNGRLECDFAFCPVDGGFSPWSPWGPCSLTCGGLGNMTRHRDCSQPIPANGGKDCLGPRTDIKYCQALDCEGDGGRRAAAICGLSGPDGDGFAPWSPWTPCSKTCTDPELPALKTRLRLCLGEANCTGEAFQERECNLPQCAEAPLCRGEDCVGLNCTWTPWAPWSACSRTCGVGQQRRLRTYHPPGHEGHWCEGILTANMERRFCNLQACKVDGAWSKWSPWSWCDRLCGGGHSSRTRSCTSPPPKNGGLPCPGERHRVRLCNARPCEEGCPPPLRLVDCANACPRHCWDLQEGIECQDAEACEPGCRCPNGTLEQDGACVPPSHCECVDAQGHSWAPGSLHDDGCKNCSCLDGRLLCTNHTCPPSGCAWSLWSGWAPCSLTCGEGGLRTRFRTPTSGSWAPECLKEQLQTRPCSPGPCLPLCLHEGQEMPLGSTWLLGECQQCICTPEGIYCLDIACAVNGAWTPWSPWSDCPVSCGRSTQVRTRACINPPPRNNGLPCAGPEAETQNCSGVACPGEEPCPWSSWGPCSRSCGTGLASRSGLCGCPSEDNAGEGAPCDLSPRQQVAACYRQPCRECPWSPWTPWTRCSCSFLVQQRYRNQRGSGANGEPCMGLDGQFRMCDYSQCSESSCEPPFEFQSCGSPCDGHCSTRRHPELCQDIPRCLPGCYCPPGQVEQNGACVPPSLCSCIHLSQSGTPVYLVAGDSIQIGCKECICQQGELTCSSDGCQGQLPLSAWSEWTPCSACLPLPTLGPWAASVLLSQQQQPWHPGEPSAHPVLVSLQHRFRLCLDPQTGHFWEGPESMCSAALDQERLCPDPHACEGLCLWGQWGPWSPCREPCSGGFRVRWRSAHHPKDELRCRGTRSQTQSCNTAACPGEECEDRGKVYSRTCANGCPRTCVDLWEHVECLQGECKQGCRCPEGQLLQDGRCTPIPACRCGLPTANSTLELLPGESAELDCHNCTCVNGTFMCPDQECPSYGEWSAWAPCSASCGGGHTLRHRPCHEAPGGAPCVADTMEEAVSCNPQPCPKCPDDQVYSPCANACPQRCSDLRPQTQCLQEECQPGCACPSGQVLQVGACIPLEECPCSLGPAPSLPWAINLTQEERDQEHLPGSILRHQCNSCVCQKGVFSCTQEDCDACPVGETWLRLGHGGPCERSCLQIYQDPPQNCSRGAAEGCVCQPGLYRNSSGRCVVAALCECEHKGRTYRAGAQWQDGCETCHCLNGRAECEDGCPPLTCLEGEAKVQEEGSCCPVCRKKEAPEEPQSHCQHITELRNITKGSCFLADVAVSFCSGWCASHTNVIPEEPYLQTSCECCSYRLDPVSPVRILNLQCQGGETEPVVLPVIRACECSSCQGGDFTKR</sequence>
<dbReference type="PRINTS" id="PR00261">
    <property type="entry name" value="LDLRECEPTOR"/>
</dbReference>
<keyword evidence="11" id="KW-0325">Glycoprotein</keyword>
<dbReference type="FunFam" id="2.10.25.10:FF:000217">
    <property type="entry name" value="SCO-spondin"/>
    <property type="match status" value="1"/>
</dbReference>
<dbReference type="PROSITE" id="PS01209">
    <property type="entry name" value="LDLRA_1"/>
    <property type="match status" value="4"/>
</dbReference>
<dbReference type="FunFam" id="2.20.100.10:FF:000001">
    <property type="entry name" value="semaphorin-5A isoform X1"/>
    <property type="match status" value="4"/>
</dbReference>
<dbReference type="PROSITE" id="PS50022">
    <property type="entry name" value="FA58C_3"/>
    <property type="match status" value="1"/>
</dbReference>
<feature type="chain" id="PRO_5032775535" description="SCO-spondin" evidence="16">
    <location>
        <begin position="30"/>
        <end position="5160"/>
    </location>
</feature>
<dbReference type="InterPro" id="IPR002172">
    <property type="entry name" value="LDrepeatLR_classA_rpt"/>
</dbReference>
<reference evidence="21" key="2">
    <citation type="submission" date="2025-08" db="UniProtKB">
        <authorList>
            <consortium name="Ensembl"/>
        </authorList>
    </citation>
    <scope>IDENTIFICATION</scope>
</reference>
<feature type="disulfide bond" evidence="14">
    <location>
        <begin position="1569"/>
        <end position="1587"/>
    </location>
</feature>
<accession>H9GNM8</accession>
<dbReference type="InterPro" id="IPR023415">
    <property type="entry name" value="LDLR_class-A_CS"/>
</dbReference>
<feature type="disulfide bond" evidence="14">
    <location>
        <begin position="1494"/>
        <end position="1506"/>
    </location>
</feature>
<feature type="disulfide bond" evidence="14">
    <location>
        <begin position="1581"/>
        <end position="1596"/>
    </location>
</feature>
<feature type="region of interest" description="Disordered" evidence="15">
    <location>
        <begin position="1633"/>
        <end position="1652"/>
    </location>
</feature>
<dbReference type="SMART" id="SM00215">
    <property type="entry name" value="VWC_out"/>
    <property type="match status" value="10"/>
</dbReference>
<feature type="disulfide bond" evidence="14">
    <location>
        <begin position="1418"/>
        <end position="1430"/>
    </location>
</feature>
<dbReference type="Bgee" id="ENSACAG00000016783">
    <property type="expression patterns" value="Expressed in heart and 3 other cell types or tissues"/>
</dbReference>
<dbReference type="HOGENOM" id="CLU_223278_0_0_1"/>
<dbReference type="Pfam" id="PF00093">
    <property type="entry name" value="VWC"/>
    <property type="match status" value="1"/>
</dbReference>
<dbReference type="InterPro" id="IPR036055">
    <property type="entry name" value="LDL_receptor-like_sf"/>
</dbReference>
<dbReference type="eggNOG" id="KOG1215">
    <property type="taxonomic scope" value="Eukaryota"/>
</dbReference>
<evidence type="ECO:0000256" key="16">
    <source>
        <dbReference type="SAM" id="SignalP"/>
    </source>
</evidence>
<dbReference type="GO" id="GO:0005615">
    <property type="term" value="C:extracellular space"/>
    <property type="evidence" value="ECO:0000318"/>
    <property type="project" value="GO_Central"/>
</dbReference>
<keyword evidence="9" id="KW-0130">Cell adhesion</keyword>
<comment type="caution">
    <text evidence="13">Lacks conserved residue(s) required for the propagation of feature annotation.</text>
</comment>
<evidence type="ECO:0000256" key="1">
    <source>
        <dbReference type="ARBA" id="ARBA00004239"/>
    </source>
</evidence>
<dbReference type="GeneTree" id="ENSGT00940000155829"/>
<dbReference type="Gene3D" id="2.60.120.260">
    <property type="entry name" value="Galactose-binding domain-like"/>
    <property type="match status" value="1"/>
</dbReference>
<dbReference type="InterPro" id="IPR002919">
    <property type="entry name" value="TIL_dom"/>
</dbReference>
<dbReference type="Pfam" id="PF00057">
    <property type="entry name" value="Ldl_recept_a"/>
    <property type="match status" value="9"/>
</dbReference>
<proteinExistence type="inferred from homology"/>
<dbReference type="PROSITE" id="PS01208">
    <property type="entry name" value="VWFC_1"/>
    <property type="match status" value="1"/>
</dbReference>
<dbReference type="PROSITE" id="PS01225">
    <property type="entry name" value="CTCK_2"/>
    <property type="match status" value="1"/>
</dbReference>
<feature type="domain" description="CTCK" evidence="17">
    <location>
        <begin position="5053"/>
        <end position="5153"/>
    </location>
</feature>
<dbReference type="STRING" id="28377.ENSACAP00000016569"/>
<feature type="compositionally biased region" description="Polar residues" evidence="15">
    <location>
        <begin position="2309"/>
        <end position="2325"/>
    </location>
</feature>
<feature type="disulfide bond" evidence="14">
    <location>
        <begin position="2457"/>
        <end position="2469"/>
    </location>
</feature>
<feature type="disulfide bond" evidence="14">
    <location>
        <begin position="2266"/>
        <end position="2281"/>
    </location>
</feature>
<keyword evidence="5" id="KW-0245">EGF-like domain</keyword>
<dbReference type="InterPro" id="IPR036383">
    <property type="entry name" value="TSP1_rpt_sf"/>
</dbReference>
<dbReference type="FunFam" id="2.20.100.10:FF:000080">
    <property type="entry name" value="SCO-spondin"/>
    <property type="match status" value="1"/>
</dbReference>
<protein>
    <recommendedName>
        <fullName evidence="3">SCO-spondin</fullName>
    </recommendedName>
</protein>
<evidence type="ECO:0000259" key="18">
    <source>
        <dbReference type="PROSITE" id="PS50022"/>
    </source>
</evidence>
<dbReference type="Gene3D" id="4.10.400.10">
    <property type="entry name" value="Low-density Lipoprotein Receptor"/>
    <property type="match status" value="10"/>
</dbReference>
<evidence type="ECO:0000256" key="10">
    <source>
        <dbReference type="ARBA" id="ARBA00023157"/>
    </source>
</evidence>
<feature type="signal peptide" evidence="16">
    <location>
        <begin position="1"/>
        <end position="29"/>
    </location>
</feature>
<dbReference type="InterPro" id="IPR008979">
    <property type="entry name" value="Galactose-bd-like_sf"/>
</dbReference>
<dbReference type="InterPro" id="IPR050780">
    <property type="entry name" value="Mucin_vWF_Thrombospondin_sf"/>
</dbReference>
<dbReference type="eggNOG" id="KOG3538">
    <property type="taxonomic scope" value="Eukaryota"/>
</dbReference>
<comment type="subcellular location">
    <subcellularLocation>
        <location evidence="1">Secreted</location>
        <location evidence="1">Extracellular space</location>
    </subcellularLocation>
</comment>
<dbReference type="Gene3D" id="2.10.25.10">
    <property type="entry name" value="Laminin"/>
    <property type="match status" value="12"/>
</dbReference>
<evidence type="ECO:0000256" key="13">
    <source>
        <dbReference type="PROSITE-ProRule" id="PRU00039"/>
    </source>
</evidence>
<dbReference type="SMART" id="SM00832">
    <property type="entry name" value="C8"/>
    <property type="match status" value="3"/>
</dbReference>
<dbReference type="InterPro" id="IPR014853">
    <property type="entry name" value="VWF/SSPO/ZAN-like_Cys-rich_dom"/>
</dbReference>
<feature type="region of interest" description="Disordered" evidence="15">
    <location>
        <begin position="2271"/>
        <end position="2385"/>
    </location>
</feature>
<evidence type="ECO:0000313" key="21">
    <source>
        <dbReference type="Ensembl" id="ENSACAP00000016569.3"/>
    </source>
</evidence>
<dbReference type="SUPFAM" id="SSF49785">
    <property type="entry name" value="Galactose-binding domain-like"/>
    <property type="match status" value="1"/>
</dbReference>
<dbReference type="eggNOG" id="KOG4475">
    <property type="taxonomic scope" value="Eukaryota"/>
</dbReference>
<evidence type="ECO:0000256" key="12">
    <source>
        <dbReference type="ARBA" id="ARBA00045981"/>
    </source>
</evidence>
<feature type="domain" description="VWFD" evidence="20">
    <location>
        <begin position="204"/>
        <end position="376"/>
    </location>
</feature>
<dbReference type="SUPFAM" id="SSF82895">
    <property type="entry name" value="TSP-1 type 1 repeat"/>
    <property type="match status" value="24"/>
</dbReference>
<dbReference type="Gene3D" id="2.20.100.10">
    <property type="entry name" value="Thrombospondin type-1 (TSP1) repeat"/>
    <property type="match status" value="24"/>
</dbReference>
<evidence type="ECO:0000256" key="4">
    <source>
        <dbReference type="ARBA" id="ARBA00022525"/>
    </source>
</evidence>
<feature type="domain" description="VWFD" evidence="20">
    <location>
        <begin position="1014"/>
        <end position="1184"/>
    </location>
</feature>
<dbReference type="GO" id="GO:0007155">
    <property type="term" value="P:cell adhesion"/>
    <property type="evidence" value="ECO:0007669"/>
    <property type="project" value="UniProtKB-KW"/>
</dbReference>
<keyword evidence="4" id="KW-0964">Secreted</keyword>
<feature type="domain" description="VWFC" evidence="19">
    <location>
        <begin position="886"/>
        <end position="942"/>
    </location>
</feature>
<dbReference type="SMART" id="SM00216">
    <property type="entry name" value="VWD"/>
    <property type="match status" value="3"/>
</dbReference>
<keyword evidence="7" id="KW-0677">Repeat</keyword>
<dbReference type="PROSITE" id="PS51233">
    <property type="entry name" value="VWFD"/>
    <property type="match status" value="3"/>
</dbReference>
<dbReference type="PANTHER" id="PTHR11339">
    <property type="entry name" value="EXTRACELLULAR MATRIX GLYCOPROTEIN RELATED"/>
    <property type="match status" value="1"/>
</dbReference>
<feature type="disulfide bond" evidence="14">
    <location>
        <begin position="2476"/>
        <end position="2491"/>
    </location>
</feature>
<dbReference type="Pfam" id="PF08742">
    <property type="entry name" value="C8"/>
    <property type="match status" value="3"/>
</dbReference>
<dbReference type="InParanoid" id="H9GNM8"/>
<feature type="disulfide bond" evidence="14">
    <location>
        <begin position="1461"/>
        <end position="1479"/>
    </location>
</feature>
<dbReference type="SUPFAM" id="SSF57567">
    <property type="entry name" value="Serine protease inhibitors"/>
    <property type="match status" value="12"/>
</dbReference>
<evidence type="ECO:0000256" key="8">
    <source>
        <dbReference type="ARBA" id="ARBA00022837"/>
    </source>
</evidence>
<dbReference type="SMART" id="SM00209">
    <property type="entry name" value="TSP1"/>
    <property type="match status" value="25"/>
</dbReference>
<feature type="disulfide bond" evidence="14">
    <location>
        <begin position="2464"/>
        <end position="2482"/>
    </location>
</feature>
<dbReference type="GO" id="GO:0031012">
    <property type="term" value="C:extracellular matrix"/>
    <property type="evidence" value="ECO:0000318"/>
    <property type="project" value="GO_Central"/>
</dbReference>
<comment type="similarity">
    <text evidence="2">Belongs to the thrombospondin family.</text>
</comment>
<evidence type="ECO:0000256" key="3">
    <source>
        <dbReference type="ARBA" id="ARBA00020523"/>
    </source>
</evidence>
<dbReference type="PANTHER" id="PTHR11339:SF396">
    <property type="entry name" value="SCO-SPONDIN"/>
    <property type="match status" value="1"/>
</dbReference>
<dbReference type="InterPro" id="IPR036084">
    <property type="entry name" value="Ser_inhib-like_sf"/>
</dbReference>
<evidence type="ECO:0000259" key="17">
    <source>
        <dbReference type="PROSITE" id="PS01225"/>
    </source>
</evidence>
<feature type="disulfide bond" evidence="14">
    <location>
        <begin position="1501"/>
        <end position="1519"/>
    </location>
</feature>
<evidence type="ECO:0000256" key="5">
    <source>
        <dbReference type="ARBA" id="ARBA00022536"/>
    </source>
</evidence>
<name>H9GNM8_ANOCA</name>
<dbReference type="InterPro" id="IPR000421">
    <property type="entry name" value="FA58C"/>
</dbReference>
<evidence type="ECO:0000256" key="11">
    <source>
        <dbReference type="ARBA" id="ARBA00023180"/>
    </source>
</evidence>
<dbReference type="PROSITE" id="PS50092">
    <property type="entry name" value="TSP1"/>
    <property type="match status" value="24"/>
</dbReference>
<organism evidence="21 22">
    <name type="scientific">Anolis carolinensis</name>
    <name type="common">Green anole</name>
    <name type="synonym">American chameleon</name>
    <dbReference type="NCBI Taxonomy" id="28377"/>
    <lineage>
        <taxon>Eukaryota</taxon>
        <taxon>Metazoa</taxon>
        <taxon>Chordata</taxon>
        <taxon>Craniata</taxon>
        <taxon>Vertebrata</taxon>
        <taxon>Euteleostomi</taxon>
        <taxon>Lepidosauria</taxon>
        <taxon>Squamata</taxon>
        <taxon>Bifurcata</taxon>
        <taxon>Unidentata</taxon>
        <taxon>Episquamata</taxon>
        <taxon>Toxicofera</taxon>
        <taxon>Iguania</taxon>
        <taxon>Dactyloidae</taxon>
        <taxon>Anolis</taxon>
    </lineage>
</organism>
<dbReference type="PROSITE" id="PS50184">
    <property type="entry name" value="VWFC_2"/>
    <property type="match status" value="3"/>
</dbReference>
<feature type="domain" description="VWFC" evidence="19">
    <location>
        <begin position="1968"/>
        <end position="2030"/>
    </location>
</feature>
<dbReference type="SMART" id="SM00192">
    <property type="entry name" value="LDLa"/>
    <property type="match status" value="10"/>
</dbReference>
<feature type="domain" description="VWFD" evidence="20">
    <location>
        <begin position="562"/>
        <end position="733"/>
    </location>
</feature>
<reference evidence="21" key="3">
    <citation type="submission" date="2025-09" db="UniProtKB">
        <authorList>
            <consortium name="Ensembl"/>
        </authorList>
    </citation>
    <scope>IDENTIFICATION</scope>
</reference>
<evidence type="ECO:0000313" key="22">
    <source>
        <dbReference type="Proteomes" id="UP000001646"/>
    </source>
</evidence>
<evidence type="ECO:0000256" key="7">
    <source>
        <dbReference type="ARBA" id="ARBA00022737"/>
    </source>
</evidence>
<dbReference type="FunFam" id="2.10.25.10:FF:000055">
    <property type="entry name" value="alpha-tectorin isoform X1"/>
    <property type="match status" value="2"/>
</dbReference>
<dbReference type="Pfam" id="PF00094">
    <property type="entry name" value="VWD"/>
    <property type="match status" value="3"/>
</dbReference>
<dbReference type="Pfam" id="PF01826">
    <property type="entry name" value="TIL"/>
    <property type="match status" value="11"/>
</dbReference>
<evidence type="ECO:0000256" key="6">
    <source>
        <dbReference type="ARBA" id="ARBA00022729"/>
    </source>
</evidence>
<dbReference type="InterPro" id="IPR006207">
    <property type="entry name" value="Cys_knot_C"/>
</dbReference>
<feature type="disulfide bond" evidence="14">
    <location>
        <begin position="2407"/>
        <end position="2425"/>
    </location>
</feature>
<dbReference type="PROSITE" id="PS50068">
    <property type="entry name" value="LDLRA_2"/>
    <property type="match status" value="10"/>
</dbReference>
<dbReference type="InterPro" id="IPR001007">
    <property type="entry name" value="VWF_dom"/>
</dbReference>
<evidence type="ECO:0000256" key="2">
    <source>
        <dbReference type="ARBA" id="ARBA00009456"/>
    </source>
</evidence>
<dbReference type="InterPro" id="IPR001846">
    <property type="entry name" value="VWF_type-D"/>
</dbReference>
<evidence type="ECO:0000256" key="9">
    <source>
        <dbReference type="ARBA" id="ARBA00022889"/>
    </source>
</evidence>
<dbReference type="Ensembl" id="ENSACAT00000016895.4">
    <property type="protein sequence ID" value="ENSACAP00000016569.3"/>
    <property type="gene ID" value="ENSACAG00000016783.4"/>
</dbReference>
<dbReference type="eggNOG" id="KOG1216">
    <property type="taxonomic scope" value="Eukaryota"/>
</dbReference>
<feature type="disulfide bond" evidence="14">
    <location>
        <begin position="2419"/>
        <end position="2434"/>
    </location>
</feature>
<keyword evidence="22" id="KW-1185">Reference proteome</keyword>
<dbReference type="GO" id="GO:0005201">
    <property type="term" value="F:extracellular matrix structural constituent"/>
    <property type="evidence" value="ECO:0000318"/>
    <property type="project" value="GO_Central"/>
</dbReference>
<dbReference type="eggNOG" id="KOG3611">
    <property type="taxonomic scope" value="Eukaryota"/>
</dbReference>
<dbReference type="Proteomes" id="UP000001646">
    <property type="component" value="Unplaced"/>
</dbReference>
<feature type="disulfide bond" evidence="14">
    <location>
        <begin position="2400"/>
        <end position="2412"/>
    </location>
</feature>
<dbReference type="SUPFAM" id="SSF57603">
    <property type="entry name" value="FnI-like domain"/>
    <property type="match status" value="5"/>
</dbReference>
<feature type="disulfide bond" evidence="14">
    <location>
        <begin position="1659"/>
        <end position="1677"/>
    </location>
</feature>
<evidence type="ECO:0000256" key="14">
    <source>
        <dbReference type="PROSITE-ProRule" id="PRU00124"/>
    </source>
</evidence>
<feature type="domain" description="F5/8 type C" evidence="18">
    <location>
        <begin position="2074"/>
        <end position="2145"/>
    </location>
</feature>
<dbReference type="FunFam" id="2.20.100.10:FF:000004">
    <property type="entry name" value="Adhesion G protein-coupled receptor B2"/>
    <property type="match status" value="1"/>
</dbReference>
<dbReference type="Gene3D" id="2.10.70.10">
    <property type="entry name" value="Complement Module, domain 1"/>
    <property type="match status" value="1"/>
</dbReference>
<dbReference type="InterPro" id="IPR000884">
    <property type="entry name" value="TSP1_rpt"/>
</dbReference>
<dbReference type="SMART" id="SM00214">
    <property type="entry name" value="VWC"/>
    <property type="match status" value="6"/>
</dbReference>
<evidence type="ECO:0000256" key="15">
    <source>
        <dbReference type="SAM" id="MobiDB-lite"/>
    </source>
</evidence>
<feature type="disulfide bond" evidence="14">
    <location>
        <begin position="1425"/>
        <end position="1443"/>
    </location>
</feature>
<keyword evidence="8" id="KW-0106">Calcium</keyword>
<reference evidence="21" key="1">
    <citation type="submission" date="2009-12" db="EMBL/GenBank/DDBJ databases">
        <title>The Genome Sequence of Anolis carolinensis (Green Anole Lizard).</title>
        <authorList>
            <consortium name="The Genome Sequencing Platform"/>
            <person name="Di Palma F."/>
            <person name="Alfoldi J."/>
            <person name="Heiman D."/>
            <person name="Young S."/>
            <person name="Grabherr M."/>
            <person name="Johnson J."/>
            <person name="Lander E.S."/>
            <person name="Lindblad-Toh K."/>
        </authorList>
    </citation>
    <scope>NUCLEOTIDE SEQUENCE [LARGE SCALE GENOMIC DNA]</scope>
    <source>
        <strain evidence="21">JBL SC #1</strain>
    </source>
</reference>
<evidence type="ECO:0000259" key="20">
    <source>
        <dbReference type="PROSITE" id="PS51233"/>
    </source>
</evidence>
<feature type="disulfide bond" evidence="14">
    <location>
        <begin position="1399"/>
        <end position="1414"/>
    </location>
</feature>
<comment type="function">
    <text evidence="12">Involved in the modulation of neuronal aggregation. May be involved in developmental events during the formation of the central nervous system.</text>
</comment>
<dbReference type="CDD" id="cd00112">
    <property type="entry name" value="LDLa"/>
    <property type="match status" value="10"/>
</dbReference>
<feature type="disulfide bond" evidence="14">
    <location>
        <begin position="1473"/>
        <end position="1488"/>
    </location>
</feature>
<dbReference type="SUPFAM" id="SSF57424">
    <property type="entry name" value="LDL receptor-like module"/>
    <property type="match status" value="10"/>
</dbReference>
<keyword evidence="6 16" id="KW-0732">Signal</keyword>
<feature type="disulfide bond" evidence="14">
    <location>
        <begin position="1437"/>
        <end position="1452"/>
    </location>
</feature>
<feature type="compositionally biased region" description="Low complexity" evidence="15">
    <location>
        <begin position="2335"/>
        <end position="2345"/>
    </location>
</feature>
<dbReference type="Pfam" id="PF00090">
    <property type="entry name" value="TSP_1"/>
    <property type="match status" value="23"/>
</dbReference>
<dbReference type="FunFam" id="2.20.100.10:FF:000002">
    <property type="entry name" value="Unc-5 netrin receptor C"/>
    <property type="match status" value="2"/>
</dbReference>
<feature type="domain" description="VWFC" evidence="19">
    <location>
        <begin position="4998"/>
        <end position="5054"/>
    </location>
</feature>
<feature type="disulfide bond" evidence="14">
    <location>
        <begin position="1562"/>
        <end position="1574"/>
    </location>
</feature>
<evidence type="ECO:0000259" key="19">
    <source>
        <dbReference type="PROSITE" id="PS50184"/>
    </source>
</evidence>
<feature type="disulfide bond" evidence="14">
    <location>
        <begin position="1454"/>
        <end position="1466"/>
    </location>
</feature>